<dbReference type="InterPro" id="IPR058245">
    <property type="entry name" value="NreC/VraR/RcsB-like_REC"/>
</dbReference>
<dbReference type="CDD" id="cd06170">
    <property type="entry name" value="LuxR_C_like"/>
    <property type="match status" value="1"/>
</dbReference>
<name>A0A5C5TY95_9CORY</name>
<dbReference type="RefSeq" id="WP_146325580.1">
    <property type="nucleotide sequence ID" value="NZ_BAABLR010000019.1"/>
</dbReference>
<dbReference type="PROSITE" id="PS50110">
    <property type="entry name" value="RESPONSE_REGULATORY"/>
    <property type="match status" value="1"/>
</dbReference>
<dbReference type="PROSITE" id="PS50043">
    <property type="entry name" value="HTH_LUXR_2"/>
    <property type="match status" value="1"/>
</dbReference>
<evidence type="ECO:0000256" key="4">
    <source>
        <dbReference type="ARBA" id="ARBA00023163"/>
    </source>
</evidence>
<dbReference type="InterPro" id="IPR011006">
    <property type="entry name" value="CheY-like_superfamily"/>
</dbReference>
<keyword evidence="4" id="KW-0804">Transcription</keyword>
<dbReference type="SUPFAM" id="SSF46894">
    <property type="entry name" value="C-terminal effector domain of the bipartite response regulators"/>
    <property type="match status" value="1"/>
</dbReference>
<keyword evidence="3" id="KW-0238">DNA-binding</keyword>
<dbReference type="InterPro" id="IPR000792">
    <property type="entry name" value="Tscrpt_reg_LuxR_C"/>
</dbReference>
<dbReference type="Proteomes" id="UP000320791">
    <property type="component" value="Unassembled WGS sequence"/>
</dbReference>
<dbReference type="GO" id="GO:0006355">
    <property type="term" value="P:regulation of DNA-templated transcription"/>
    <property type="evidence" value="ECO:0007669"/>
    <property type="project" value="InterPro"/>
</dbReference>
<dbReference type="EMBL" id="VOHM01000036">
    <property type="protein sequence ID" value="TWT18255.1"/>
    <property type="molecule type" value="Genomic_DNA"/>
</dbReference>
<reference evidence="8 9" key="1">
    <citation type="submission" date="2019-08" db="EMBL/GenBank/DDBJ databases">
        <authorList>
            <person name="Lei W."/>
        </authorList>
    </citation>
    <scope>NUCLEOTIDE SEQUENCE [LARGE SCALE GENOMIC DNA]</scope>
    <source>
        <strain evidence="8 9">CCUG 58627</strain>
    </source>
</reference>
<dbReference type="SMART" id="SM00421">
    <property type="entry name" value="HTH_LUXR"/>
    <property type="match status" value="1"/>
</dbReference>
<organism evidence="8 9">
    <name type="scientific">Corynebacterium canis</name>
    <dbReference type="NCBI Taxonomy" id="679663"/>
    <lineage>
        <taxon>Bacteria</taxon>
        <taxon>Bacillati</taxon>
        <taxon>Actinomycetota</taxon>
        <taxon>Actinomycetes</taxon>
        <taxon>Mycobacteriales</taxon>
        <taxon>Corynebacteriaceae</taxon>
        <taxon>Corynebacterium</taxon>
    </lineage>
</organism>
<dbReference type="PANTHER" id="PTHR43214:SF24">
    <property type="entry name" value="TRANSCRIPTIONAL REGULATORY PROTEIN NARL-RELATED"/>
    <property type="match status" value="1"/>
</dbReference>
<dbReference type="CDD" id="cd17535">
    <property type="entry name" value="REC_NarL-like"/>
    <property type="match status" value="1"/>
</dbReference>
<proteinExistence type="predicted"/>
<feature type="modified residue" description="4-aspartylphosphate" evidence="5">
    <location>
        <position position="51"/>
    </location>
</feature>
<dbReference type="Pfam" id="PF00072">
    <property type="entry name" value="Response_reg"/>
    <property type="match status" value="1"/>
</dbReference>
<evidence type="ECO:0000259" key="7">
    <source>
        <dbReference type="PROSITE" id="PS50110"/>
    </source>
</evidence>
<evidence type="ECO:0000313" key="9">
    <source>
        <dbReference type="Proteomes" id="UP000320791"/>
    </source>
</evidence>
<evidence type="ECO:0000256" key="1">
    <source>
        <dbReference type="ARBA" id="ARBA00022553"/>
    </source>
</evidence>
<feature type="domain" description="HTH luxR-type" evidence="6">
    <location>
        <begin position="141"/>
        <end position="206"/>
    </location>
</feature>
<dbReference type="Pfam" id="PF00196">
    <property type="entry name" value="GerE"/>
    <property type="match status" value="1"/>
</dbReference>
<dbReference type="AlphaFoldDB" id="A0A5C5TY95"/>
<dbReference type="GO" id="GO:0003677">
    <property type="term" value="F:DNA binding"/>
    <property type="evidence" value="ECO:0007669"/>
    <property type="project" value="UniProtKB-KW"/>
</dbReference>
<dbReference type="PANTHER" id="PTHR43214">
    <property type="entry name" value="TWO-COMPONENT RESPONSE REGULATOR"/>
    <property type="match status" value="1"/>
</dbReference>
<dbReference type="SUPFAM" id="SSF52172">
    <property type="entry name" value="CheY-like"/>
    <property type="match status" value="1"/>
</dbReference>
<protein>
    <submittedName>
        <fullName evidence="8">Response regulator transcription factor</fullName>
    </submittedName>
</protein>
<evidence type="ECO:0000256" key="5">
    <source>
        <dbReference type="PROSITE-ProRule" id="PRU00169"/>
    </source>
</evidence>
<sequence>MIRVALVDDQPLVRSGFAMLVNSQPDLEVVWQAGDGSEVFAQPPADVVLMDVQMPNMDGITAAAQLLAKDTDVRIIMLTTFDDRDYVTDAIAAGASGFLLKDAEPEELLKAIRVVAAGEAVLAPRVTAKLLTEFIPRPAVPVVHCDDLTPREVEVLRLMAFGYSNTEIAKAHVVSMATVKTHVRHILMKLGARDRVHAVLYAYRTGLVSQEELLSQE</sequence>
<dbReference type="InterPro" id="IPR016032">
    <property type="entry name" value="Sig_transdc_resp-reg_C-effctor"/>
</dbReference>
<keyword evidence="2" id="KW-0805">Transcription regulation</keyword>
<gene>
    <name evidence="8" type="ORF">FRX94_11980</name>
</gene>
<feature type="domain" description="Response regulatory" evidence="7">
    <location>
        <begin position="3"/>
        <end position="116"/>
    </location>
</feature>
<comment type="caution">
    <text evidence="8">The sequence shown here is derived from an EMBL/GenBank/DDBJ whole genome shotgun (WGS) entry which is preliminary data.</text>
</comment>
<dbReference type="InterPro" id="IPR001789">
    <property type="entry name" value="Sig_transdc_resp-reg_receiver"/>
</dbReference>
<dbReference type="SMART" id="SM00448">
    <property type="entry name" value="REC"/>
    <property type="match status" value="1"/>
</dbReference>
<dbReference type="GO" id="GO:0000160">
    <property type="term" value="P:phosphorelay signal transduction system"/>
    <property type="evidence" value="ECO:0007669"/>
    <property type="project" value="InterPro"/>
</dbReference>
<evidence type="ECO:0000256" key="3">
    <source>
        <dbReference type="ARBA" id="ARBA00023125"/>
    </source>
</evidence>
<dbReference type="OrthoDB" id="9808843at2"/>
<evidence type="ECO:0000313" key="8">
    <source>
        <dbReference type="EMBL" id="TWT18255.1"/>
    </source>
</evidence>
<keyword evidence="9" id="KW-1185">Reference proteome</keyword>
<keyword evidence="1 5" id="KW-0597">Phosphoprotein</keyword>
<evidence type="ECO:0000259" key="6">
    <source>
        <dbReference type="PROSITE" id="PS50043"/>
    </source>
</evidence>
<evidence type="ECO:0000256" key="2">
    <source>
        <dbReference type="ARBA" id="ARBA00023015"/>
    </source>
</evidence>
<dbReference type="InterPro" id="IPR039420">
    <property type="entry name" value="WalR-like"/>
</dbReference>
<dbReference type="PRINTS" id="PR00038">
    <property type="entry name" value="HTHLUXR"/>
</dbReference>
<dbReference type="Gene3D" id="3.40.50.2300">
    <property type="match status" value="1"/>
</dbReference>
<accession>A0A5C5TY95</accession>